<dbReference type="InterPro" id="IPR000834">
    <property type="entry name" value="Peptidase_M14"/>
</dbReference>
<evidence type="ECO:0000313" key="3">
    <source>
        <dbReference type="Proteomes" id="UP001231941"/>
    </source>
</evidence>
<keyword evidence="3" id="KW-1185">Reference proteome</keyword>
<organism evidence="2 3">
    <name type="scientific">Chengkuizengella axinellae</name>
    <dbReference type="NCBI Taxonomy" id="3064388"/>
    <lineage>
        <taxon>Bacteria</taxon>
        <taxon>Bacillati</taxon>
        <taxon>Bacillota</taxon>
        <taxon>Bacilli</taxon>
        <taxon>Bacillales</taxon>
        <taxon>Paenibacillaceae</taxon>
        <taxon>Chengkuizengella</taxon>
    </lineage>
</organism>
<proteinExistence type="predicted"/>
<dbReference type="Gene3D" id="3.40.630.10">
    <property type="entry name" value="Zn peptidases"/>
    <property type="match status" value="1"/>
</dbReference>
<evidence type="ECO:0000259" key="1">
    <source>
        <dbReference type="Pfam" id="PF00246"/>
    </source>
</evidence>
<keyword evidence="2" id="KW-0378">Hydrolase</keyword>
<dbReference type="EMBL" id="JAVAMP010000004">
    <property type="protein sequence ID" value="MDP5274792.1"/>
    <property type="molecule type" value="Genomic_DNA"/>
</dbReference>
<reference evidence="2 3" key="1">
    <citation type="submission" date="2023-08" db="EMBL/GenBank/DDBJ databases">
        <authorList>
            <person name="Park J.-S."/>
        </authorList>
    </citation>
    <scope>NUCLEOTIDE SEQUENCE [LARGE SCALE GENOMIC DNA]</scope>
    <source>
        <strain evidence="2 3">2205SS18-9</strain>
    </source>
</reference>
<dbReference type="SUPFAM" id="SSF53187">
    <property type="entry name" value="Zn-dependent exopeptidases"/>
    <property type="match status" value="1"/>
</dbReference>
<gene>
    <name evidence="2" type="ORF">Q5Y73_11790</name>
</gene>
<keyword evidence="2" id="KW-0121">Carboxypeptidase</keyword>
<dbReference type="RefSeq" id="WP_305992096.1">
    <property type="nucleotide sequence ID" value="NZ_JAVAMP010000004.1"/>
</dbReference>
<accession>A0ABT9IZK4</accession>
<name>A0ABT9IZK4_9BACL</name>
<keyword evidence="2" id="KW-0645">Protease</keyword>
<feature type="domain" description="Peptidase M14" evidence="1">
    <location>
        <begin position="26"/>
        <end position="264"/>
    </location>
</feature>
<protein>
    <submittedName>
        <fullName evidence="2">M14 family zinc carboxypeptidase</fullName>
    </submittedName>
</protein>
<dbReference type="Proteomes" id="UP001231941">
    <property type="component" value="Unassembled WGS sequence"/>
</dbReference>
<dbReference type="Pfam" id="PF00246">
    <property type="entry name" value="Peptidase_M14"/>
    <property type="match status" value="1"/>
</dbReference>
<comment type="caution">
    <text evidence="2">The sequence shown here is derived from an EMBL/GenBank/DDBJ whole genome shotgun (WGS) entry which is preliminary data.</text>
</comment>
<dbReference type="GO" id="GO:0004180">
    <property type="term" value="F:carboxypeptidase activity"/>
    <property type="evidence" value="ECO:0007669"/>
    <property type="project" value="UniProtKB-KW"/>
</dbReference>
<sequence>MQQKPNYWRTTLDDIKQTLDEVSQGTISTLGYSAGNRSIQLVEYGEKEDFYRQANYNSACGAQNVKHYADKSKGQKPVILLIGGIHGAEFEGIAGLMNLMNVIETGKDYRGKQWDFIYENWKKARLLLIPCMNPDGRARVPVDSLVGMEYETFRYYSQGTWKDGSLCEWPQCKAVHPIKEHVDFLGGYYNDDGINMMHDNFFLPMAKETKILMSLVDQEAPDLAVQLHGGGNCTNTFMPIPYLPEKTMDQMMQFDLQWNEACANRELKSKKMKAFNNESERSPSSFNLTSAIHHLCGGISMTYETNQGINYGDHTFVSRGVNFADNVYTHEEILDHHLVLFEQCLAFYLE</sequence>
<evidence type="ECO:0000313" key="2">
    <source>
        <dbReference type="EMBL" id="MDP5274792.1"/>
    </source>
</evidence>